<dbReference type="Proteomes" id="UP000283895">
    <property type="component" value="Unassembled WGS sequence"/>
</dbReference>
<evidence type="ECO:0000313" key="3">
    <source>
        <dbReference type="Proteomes" id="UP000283895"/>
    </source>
</evidence>
<dbReference type="InterPro" id="IPR006771">
    <property type="entry name" value="CetA-like"/>
</dbReference>
<dbReference type="OrthoDB" id="5144514at2759"/>
<dbReference type="AlphaFoldDB" id="A0A423X4U4"/>
<feature type="chain" id="PRO_5019502101" description="Secreted protein" evidence="1">
    <location>
        <begin position="21"/>
        <end position="173"/>
    </location>
</feature>
<evidence type="ECO:0000256" key="1">
    <source>
        <dbReference type="SAM" id="SignalP"/>
    </source>
</evidence>
<comment type="caution">
    <text evidence="2">The sequence shown here is derived from an EMBL/GenBank/DDBJ whole genome shotgun (WGS) entry which is preliminary data.</text>
</comment>
<feature type="signal peptide" evidence="1">
    <location>
        <begin position="1"/>
        <end position="20"/>
    </location>
</feature>
<gene>
    <name evidence="2" type="ORF">VMCG_00856</name>
</gene>
<keyword evidence="3" id="KW-1185">Reference proteome</keyword>
<keyword evidence="1" id="KW-0732">Signal</keyword>
<dbReference type="SUPFAM" id="SSF49870">
    <property type="entry name" value="Osmotin, thaumatin-like protein"/>
    <property type="match status" value="1"/>
</dbReference>
<protein>
    <recommendedName>
        <fullName evidence="4">Secreted protein</fullName>
    </recommendedName>
</protein>
<evidence type="ECO:0008006" key="4">
    <source>
        <dbReference type="Google" id="ProtNLM"/>
    </source>
</evidence>
<sequence>MRYITATAFVVLAILTGALGSFMHVQNDCDFPIYCIGSRSNDGIGDATETIEVPAGDSWRSPLEVLDNDYGSALKCSPEEDTPDDNQYQMEVNSNGKTWLDLSIVNGDPFTDYERAVYFSKRGLDCPSLECSPGDNSCEWCPEVGETICDPPNFITCHDTDADAWLYLCSYGD</sequence>
<dbReference type="Pfam" id="PF04681">
    <property type="entry name" value="Bys1"/>
    <property type="match status" value="1"/>
</dbReference>
<proteinExistence type="predicted"/>
<evidence type="ECO:0000313" key="2">
    <source>
        <dbReference type="EMBL" id="ROW10955.1"/>
    </source>
</evidence>
<reference evidence="2 3" key="1">
    <citation type="submission" date="2015-09" db="EMBL/GenBank/DDBJ databases">
        <title>Host preference determinants of Valsa canker pathogens revealed by comparative genomics.</title>
        <authorList>
            <person name="Yin Z."/>
            <person name="Huang L."/>
        </authorList>
    </citation>
    <scope>NUCLEOTIDE SEQUENCE [LARGE SCALE GENOMIC DNA]</scope>
    <source>
        <strain evidence="2 3">03-1</strain>
    </source>
</reference>
<organism evidence="2 3">
    <name type="scientific">Cytospora schulzeri</name>
    <dbReference type="NCBI Taxonomy" id="448051"/>
    <lineage>
        <taxon>Eukaryota</taxon>
        <taxon>Fungi</taxon>
        <taxon>Dikarya</taxon>
        <taxon>Ascomycota</taxon>
        <taxon>Pezizomycotina</taxon>
        <taxon>Sordariomycetes</taxon>
        <taxon>Sordariomycetidae</taxon>
        <taxon>Diaporthales</taxon>
        <taxon>Cytosporaceae</taxon>
        <taxon>Cytospora</taxon>
    </lineage>
</organism>
<accession>A0A423X4U4</accession>
<dbReference type="STRING" id="356882.A0A423X4U4"/>
<name>A0A423X4U4_9PEZI</name>
<dbReference type="InterPro" id="IPR037176">
    <property type="entry name" value="Osmotin/thaumatin-like_sf"/>
</dbReference>
<dbReference type="EMBL" id="LKEA01000002">
    <property type="protein sequence ID" value="ROW10955.1"/>
    <property type="molecule type" value="Genomic_DNA"/>
</dbReference>